<feature type="compositionally biased region" description="Low complexity" evidence="1">
    <location>
        <begin position="346"/>
        <end position="383"/>
    </location>
</feature>
<protein>
    <submittedName>
        <fullName evidence="2">Uncharacterized protein</fullName>
    </submittedName>
</protein>
<dbReference type="OrthoDB" id="2138242at2759"/>
<evidence type="ECO:0000313" key="2">
    <source>
        <dbReference type="EMBL" id="RSH78007.1"/>
    </source>
</evidence>
<feature type="compositionally biased region" description="Low complexity" evidence="1">
    <location>
        <begin position="128"/>
        <end position="140"/>
    </location>
</feature>
<feature type="compositionally biased region" description="Pro residues" evidence="1">
    <location>
        <begin position="428"/>
        <end position="447"/>
    </location>
</feature>
<comment type="caution">
    <text evidence="2">The sequence shown here is derived from an EMBL/GenBank/DDBJ whole genome shotgun (WGS) entry which is preliminary data.</text>
</comment>
<feature type="compositionally biased region" description="Low complexity" evidence="1">
    <location>
        <begin position="70"/>
        <end position="81"/>
    </location>
</feature>
<organism evidence="2 3">
    <name type="scientific">Apiotrichum porosum</name>
    <dbReference type="NCBI Taxonomy" id="105984"/>
    <lineage>
        <taxon>Eukaryota</taxon>
        <taxon>Fungi</taxon>
        <taxon>Dikarya</taxon>
        <taxon>Basidiomycota</taxon>
        <taxon>Agaricomycotina</taxon>
        <taxon>Tremellomycetes</taxon>
        <taxon>Trichosporonales</taxon>
        <taxon>Trichosporonaceae</taxon>
        <taxon>Apiotrichum</taxon>
    </lineage>
</organism>
<evidence type="ECO:0000313" key="3">
    <source>
        <dbReference type="Proteomes" id="UP000279236"/>
    </source>
</evidence>
<gene>
    <name evidence="2" type="ORF">EHS24_002458</name>
</gene>
<accession>A0A427XGW9</accession>
<dbReference type="RefSeq" id="XP_028473154.1">
    <property type="nucleotide sequence ID" value="XM_028618198.1"/>
</dbReference>
<dbReference type="GeneID" id="39587001"/>
<dbReference type="STRING" id="105984.A0A427XGW9"/>
<dbReference type="Proteomes" id="UP000279236">
    <property type="component" value="Unassembled WGS sequence"/>
</dbReference>
<feature type="region of interest" description="Disordered" evidence="1">
    <location>
        <begin position="213"/>
        <end position="473"/>
    </location>
</feature>
<feature type="compositionally biased region" description="Basic residues" evidence="1">
    <location>
        <begin position="1"/>
        <end position="11"/>
    </location>
</feature>
<feature type="compositionally biased region" description="Polar residues" evidence="1">
    <location>
        <begin position="411"/>
        <end position="424"/>
    </location>
</feature>
<dbReference type="AlphaFoldDB" id="A0A427XGW9"/>
<feature type="region of interest" description="Disordered" evidence="1">
    <location>
        <begin position="1"/>
        <end position="178"/>
    </location>
</feature>
<dbReference type="EMBL" id="RSCE01000013">
    <property type="protein sequence ID" value="RSH78007.1"/>
    <property type="molecule type" value="Genomic_DNA"/>
</dbReference>
<feature type="compositionally biased region" description="Basic and acidic residues" evidence="1">
    <location>
        <begin position="236"/>
        <end position="258"/>
    </location>
</feature>
<keyword evidence="3" id="KW-1185">Reference proteome</keyword>
<feature type="compositionally biased region" description="Basic and acidic residues" evidence="1">
    <location>
        <begin position="164"/>
        <end position="173"/>
    </location>
</feature>
<proteinExistence type="predicted"/>
<feature type="compositionally biased region" description="Polar residues" evidence="1">
    <location>
        <begin position="277"/>
        <end position="301"/>
    </location>
</feature>
<reference evidence="2 3" key="1">
    <citation type="submission" date="2018-11" db="EMBL/GenBank/DDBJ databases">
        <title>Genome sequence of Apiotrichum porosum DSM 27194.</title>
        <authorList>
            <person name="Aliyu H."/>
            <person name="Gorte O."/>
            <person name="Ochsenreither K."/>
        </authorList>
    </citation>
    <scope>NUCLEOTIDE SEQUENCE [LARGE SCALE GENOMIC DNA]</scope>
    <source>
        <strain evidence="2 3">DSM 27194</strain>
    </source>
</reference>
<name>A0A427XGW9_9TREE</name>
<feature type="compositionally biased region" description="Basic and acidic residues" evidence="1">
    <location>
        <begin position="82"/>
        <end position="114"/>
    </location>
</feature>
<sequence length="578" mass="63161">MQHSVPARHRSSSTPDRSPHSPISPKHSRRIPSPPPLSATFPRGARSPIISPSALHSTSSLRDPPPNATPPGGSRSPSASGPRDDDRDDRRKGKGRERERDEPIEDDLRPEKRSRLGRTGGGRPGNDSPSKPVSGPSPSSETAPSKRGPPQLPPIKPIGFAASREARREDGTADRAIPSPVVMGFDFKTIDEEQLKTVRDTISIKEQQQALIAQRRKEMAASQPTTPRELTFKGWTPKDPEKRGVGARREKIRDKVERMSIVTTSTDKDVVPGSKSAPLNQGLASQQQSPREPPSGSQTAMPHNILPPMHYPSHGHGGHGGGHHLADLRTAPLSHSRRHHEESAFARQQQPYYQAQQQAQHRSGASGSASNQSASRSQQQQQDPRGDPRYPPDLGPRSALPPTTADRRNFSVPSLQQQHSSSRYPLSPHAPPGPPPPGPPLPGPGPGPSSARPSNGVSGHRANGYSVSPSPPNHLREQFLAPFSQLYDMLSSVDGLRYQLQDMIHRTEQAYQNQMQANNEFKSTAAQASSLLGTLQQSADSLKEMVRYEVDRSAGADRREVDELRDRVRSLEDRLSQR</sequence>
<evidence type="ECO:0000256" key="1">
    <source>
        <dbReference type="SAM" id="MobiDB-lite"/>
    </source>
</evidence>